<keyword evidence="4" id="KW-1185">Reference proteome</keyword>
<sequence length="311" mass="33794">MTVTATDHSVASGRKGLNVLVRNKRGGSGPPVLFVHGATYPSTIMFDYPVEGVSWLDWMAGRGFDAWCVDLLGYGVADRPPEMDQAAEANGPIVDTAEAVGDVKRVIDFILAERGVGQLDLLGYSWGTAIGGQVAGDLPEKIRRLVLAGALWLRSGNVQIAVPGQLGAYRTVDADAIVKRWTVDLDDAQRDAIAPAERLRAWAEAAVATDPESVRHDPPRLRAPTGVVKDVQQHWLKGDPTYDPGRIRCPTMVVVGEWDRETTPEQGLEVFSRLTGTAERRFTMIGGGTHSLLLENQRHQLRDVVAGWLSA</sequence>
<dbReference type="GO" id="GO:0016787">
    <property type="term" value="F:hydrolase activity"/>
    <property type="evidence" value="ECO:0007669"/>
    <property type="project" value="UniProtKB-KW"/>
</dbReference>
<comment type="caution">
    <text evidence="3">The sequence shown here is derived from an EMBL/GenBank/DDBJ whole genome shotgun (WGS) entry which is preliminary data.</text>
</comment>
<dbReference type="OrthoDB" id="5492442at2"/>
<dbReference type="EMBL" id="PHIG01000005">
    <property type="protein sequence ID" value="PJK31456.1"/>
    <property type="molecule type" value="Genomic_DNA"/>
</dbReference>
<evidence type="ECO:0000313" key="3">
    <source>
        <dbReference type="EMBL" id="PJK31456.1"/>
    </source>
</evidence>
<accession>A0A2M9G705</accession>
<name>A0A2M9G705_9PROT</name>
<dbReference type="Gene3D" id="3.40.50.1820">
    <property type="entry name" value="alpha/beta hydrolase"/>
    <property type="match status" value="1"/>
</dbReference>
<evidence type="ECO:0000256" key="1">
    <source>
        <dbReference type="ARBA" id="ARBA00022801"/>
    </source>
</evidence>
<proteinExistence type="predicted"/>
<dbReference type="Pfam" id="PF00561">
    <property type="entry name" value="Abhydrolase_1"/>
    <property type="match status" value="1"/>
</dbReference>
<dbReference type="PANTHER" id="PTHR43798">
    <property type="entry name" value="MONOACYLGLYCEROL LIPASE"/>
    <property type="match status" value="1"/>
</dbReference>
<dbReference type="SUPFAM" id="SSF53474">
    <property type="entry name" value="alpha/beta-Hydrolases"/>
    <property type="match status" value="1"/>
</dbReference>
<protein>
    <submittedName>
        <fullName evidence="3">Alpha/beta hydrolase</fullName>
    </submittedName>
</protein>
<organism evidence="3 4">
    <name type="scientific">Minwuia thermotolerans</name>
    <dbReference type="NCBI Taxonomy" id="2056226"/>
    <lineage>
        <taxon>Bacteria</taxon>
        <taxon>Pseudomonadati</taxon>
        <taxon>Pseudomonadota</taxon>
        <taxon>Alphaproteobacteria</taxon>
        <taxon>Minwuiales</taxon>
        <taxon>Minwuiaceae</taxon>
        <taxon>Minwuia</taxon>
    </lineage>
</organism>
<dbReference type="Proteomes" id="UP000229498">
    <property type="component" value="Unassembled WGS sequence"/>
</dbReference>
<reference evidence="3 4" key="1">
    <citation type="submission" date="2017-11" db="EMBL/GenBank/DDBJ databases">
        <title>Draft genome sequence of Rhizobiales bacterium SY3-13.</title>
        <authorList>
            <person name="Sun C."/>
        </authorList>
    </citation>
    <scope>NUCLEOTIDE SEQUENCE [LARGE SCALE GENOMIC DNA]</scope>
    <source>
        <strain evidence="3 4">SY3-13</strain>
    </source>
</reference>
<dbReference type="AlphaFoldDB" id="A0A2M9G705"/>
<dbReference type="PANTHER" id="PTHR43798:SF31">
    <property type="entry name" value="AB HYDROLASE SUPERFAMILY PROTEIN YCLE"/>
    <property type="match status" value="1"/>
</dbReference>
<dbReference type="InterPro" id="IPR050266">
    <property type="entry name" value="AB_hydrolase_sf"/>
</dbReference>
<feature type="domain" description="AB hydrolase-1" evidence="2">
    <location>
        <begin position="30"/>
        <end position="296"/>
    </location>
</feature>
<keyword evidence="1 3" id="KW-0378">Hydrolase</keyword>
<evidence type="ECO:0000313" key="4">
    <source>
        <dbReference type="Proteomes" id="UP000229498"/>
    </source>
</evidence>
<dbReference type="RefSeq" id="WP_109793882.1">
    <property type="nucleotide sequence ID" value="NZ_PHIG01000005.1"/>
</dbReference>
<dbReference type="GO" id="GO:0016020">
    <property type="term" value="C:membrane"/>
    <property type="evidence" value="ECO:0007669"/>
    <property type="project" value="TreeGrafter"/>
</dbReference>
<dbReference type="InterPro" id="IPR029058">
    <property type="entry name" value="AB_hydrolase_fold"/>
</dbReference>
<dbReference type="InterPro" id="IPR000073">
    <property type="entry name" value="AB_hydrolase_1"/>
</dbReference>
<gene>
    <name evidence="3" type="ORF">CVT23_01935</name>
</gene>
<evidence type="ECO:0000259" key="2">
    <source>
        <dbReference type="Pfam" id="PF00561"/>
    </source>
</evidence>